<accession>A0A6A7C4D2</accession>
<comment type="similarity">
    <text evidence="2">Belongs to the actin-binding proteins ADF family. Twinfilin subfamily.</text>
</comment>
<evidence type="ECO:0000256" key="3">
    <source>
        <dbReference type="ARBA" id="ARBA00022490"/>
    </source>
</evidence>
<dbReference type="GO" id="GO:0005884">
    <property type="term" value="C:actin filament"/>
    <property type="evidence" value="ECO:0007669"/>
    <property type="project" value="TreeGrafter"/>
</dbReference>
<keyword evidence="4" id="KW-0677">Repeat</keyword>
<dbReference type="AlphaFoldDB" id="A0A6A7C4D2"/>
<evidence type="ECO:0000256" key="5">
    <source>
        <dbReference type="ARBA" id="ARBA00023203"/>
    </source>
</evidence>
<dbReference type="GO" id="GO:0051016">
    <property type="term" value="P:barbed-end actin filament capping"/>
    <property type="evidence" value="ECO:0007669"/>
    <property type="project" value="TreeGrafter"/>
</dbReference>
<comment type="subunit">
    <text evidence="7">Interacts with G-actin; ADP-actin form.</text>
</comment>
<dbReference type="GO" id="GO:0030042">
    <property type="term" value="P:actin filament depolymerization"/>
    <property type="evidence" value="ECO:0007669"/>
    <property type="project" value="TreeGrafter"/>
</dbReference>
<dbReference type="PROSITE" id="PS51263">
    <property type="entry name" value="ADF_H"/>
    <property type="match status" value="2"/>
</dbReference>
<dbReference type="Gene3D" id="3.40.20.10">
    <property type="entry name" value="Severin"/>
    <property type="match status" value="2"/>
</dbReference>
<dbReference type="OrthoDB" id="10006997at2759"/>
<keyword evidence="11" id="KW-1185">Reference proteome</keyword>
<keyword evidence="6" id="KW-0206">Cytoskeleton</keyword>
<evidence type="ECO:0000256" key="7">
    <source>
        <dbReference type="ARBA" id="ARBA00038532"/>
    </source>
</evidence>
<organism evidence="10 11">
    <name type="scientific">Piedraia hortae CBS 480.64</name>
    <dbReference type="NCBI Taxonomy" id="1314780"/>
    <lineage>
        <taxon>Eukaryota</taxon>
        <taxon>Fungi</taxon>
        <taxon>Dikarya</taxon>
        <taxon>Ascomycota</taxon>
        <taxon>Pezizomycotina</taxon>
        <taxon>Dothideomycetes</taxon>
        <taxon>Dothideomycetidae</taxon>
        <taxon>Capnodiales</taxon>
        <taxon>Piedraiaceae</taxon>
        <taxon>Piedraia</taxon>
    </lineage>
</organism>
<sequence>MQSGISASSELQDAFRDLLSGQQQRALLATISHEAIVPLQSIEASSASFPDELARVQSHLKESEAAYVLIRLEDEKCAAITYVPSTAPVRQRTLFASTRLTLARELGLEHFSIQFTATEPADLTNYAWGGASEEAEAPLTQAETEMKGLKEAEAREAVGTGARRGHVTGSVDVRTGEGVVEALAALKQTPGALLGLQFSLPDEILVLASPMQQVPDPVAVPSHLSTSQPQYAFYADPSSTGVIYMYTCPTASPVKQRMVYSAGKAWVRALAEREAGLTIARSLEATEPEELEIVESRVEADAGASRSFARPKRPGRR</sequence>
<dbReference type="EMBL" id="MU005966">
    <property type="protein sequence ID" value="KAF2862446.1"/>
    <property type="molecule type" value="Genomic_DNA"/>
</dbReference>
<dbReference type="InterPro" id="IPR028458">
    <property type="entry name" value="Twinfilin"/>
</dbReference>
<dbReference type="SUPFAM" id="SSF55753">
    <property type="entry name" value="Actin depolymerizing proteins"/>
    <property type="match status" value="2"/>
</dbReference>
<dbReference type="CDD" id="cd11285">
    <property type="entry name" value="ADF_Twf-N_like"/>
    <property type="match status" value="1"/>
</dbReference>
<dbReference type="GO" id="GO:0051015">
    <property type="term" value="F:actin filament binding"/>
    <property type="evidence" value="ECO:0007669"/>
    <property type="project" value="TreeGrafter"/>
</dbReference>
<dbReference type="Proteomes" id="UP000799421">
    <property type="component" value="Unassembled WGS sequence"/>
</dbReference>
<evidence type="ECO:0000256" key="6">
    <source>
        <dbReference type="ARBA" id="ARBA00023212"/>
    </source>
</evidence>
<evidence type="ECO:0000259" key="9">
    <source>
        <dbReference type="PROSITE" id="PS51263"/>
    </source>
</evidence>
<reference evidence="10" key="1">
    <citation type="journal article" date="2020" name="Stud. Mycol.">
        <title>101 Dothideomycetes genomes: a test case for predicting lifestyles and emergence of pathogens.</title>
        <authorList>
            <person name="Haridas S."/>
            <person name="Albert R."/>
            <person name="Binder M."/>
            <person name="Bloem J."/>
            <person name="Labutti K."/>
            <person name="Salamov A."/>
            <person name="Andreopoulos B."/>
            <person name="Baker S."/>
            <person name="Barry K."/>
            <person name="Bills G."/>
            <person name="Bluhm B."/>
            <person name="Cannon C."/>
            <person name="Castanera R."/>
            <person name="Culley D."/>
            <person name="Daum C."/>
            <person name="Ezra D."/>
            <person name="Gonzalez J."/>
            <person name="Henrissat B."/>
            <person name="Kuo A."/>
            <person name="Liang C."/>
            <person name="Lipzen A."/>
            <person name="Lutzoni F."/>
            <person name="Magnuson J."/>
            <person name="Mondo S."/>
            <person name="Nolan M."/>
            <person name="Ohm R."/>
            <person name="Pangilinan J."/>
            <person name="Park H.-J."/>
            <person name="Ramirez L."/>
            <person name="Alfaro M."/>
            <person name="Sun H."/>
            <person name="Tritt A."/>
            <person name="Yoshinaga Y."/>
            <person name="Zwiers L.-H."/>
            <person name="Turgeon B."/>
            <person name="Goodwin S."/>
            <person name="Spatafora J."/>
            <person name="Crous P."/>
            <person name="Grigoriev I."/>
        </authorList>
    </citation>
    <scope>NUCLEOTIDE SEQUENCE</scope>
    <source>
        <strain evidence="10">CBS 480.64</strain>
    </source>
</reference>
<gene>
    <name evidence="10" type="ORF">K470DRAFT_280979</name>
</gene>
<dbReference type="PANTHER" id="PTHR13759:SF1">
    <property type="entry name" value="TWINFILIN"/>
    <property type="match status" value="1"/>
</dbReference>
<comment type="subcellular location">
    <subcellularLocation>
        <location evidence="1">Cytoplasm</location>
        <location evidence="1">Cytoskeleton</location>
    </subcellularLocation>
</comment>
<dbReference type="GO" id="GO:0003785">
    <property type="term" value="F:actin monomer binding"/>
    <property type="evidence" value="ECO:0007669"/>
    <property type="project" value="TreeGrafter"/>
</dbReference>
<evidence type="ECO:0000256" key="8">
    <source>
        <dbReference type="SAM" id="MobiDB-lite"/>
    </source>
</evidence>
<dbReference type="InterPro" id="IPR029006">
    <property type="entry name" value="ADF-H/Gelsolin-like_dom_sf"/>
</dbReference>
<feature type="region of interest" description="Disordered" evidence="8">
    <location>
        <begin position="294"/>
        <end position="317"/>
    </location>
</feature>
<evidence type="ECO:0000256" key="2">
    <source>
        <dbReference type="ARBA" id="ARBA00009557"/>
    </source>
</evidence>
<name>A0A6A7C4D2_9PEZI</name>
<dbReference type="Pfam" id="PF00241">
    <property type="entry name" value="Cofilin_ADF"/>
    <property type="match status" value="2"/>
</dbReference>
<keyword evidence="5" id="KW-0009">Actin-binding</keyword>
<dbReference type="InterPro" id="IPR002108">
    <property type="entry name" value="ADF-H"/>
</dbReference>
<evidence type="ECO:0000256" key="4">
    <source>
        <dbReference type="ARBA" id="ARBA00022737"/>
    </source>
</evidence>
<feature type="domain" description="ADF-H" evidence="9">
    <location>
        <begin position="170"/>
        <end position="301"/>
    </location>
</feature>
<evidence type="ECO:0000313" key="11">
    <source>
        <dbReference type="Proteomes" id="UP000799421"/>
    </source>
</evidence>
<evidence type="ECO:0000313" key="10">
    <source>
        <dbReference type="EMBL" id="KAF2862446.1"/>
    </source>
</evidence>
<keyword evidence="3" id="KW-0963">Cytoplasm</keyword>
<dbReference type="SMART" id="SM00102">
    <property type="entry name" value="ADF"/>
    <property type="match status" value="2"/>
</dbReference>
<dbReference type="PANTHER" id="PTHR13759">
    <property type="entry name" value="TWINFILIN"/>
    <property type="match status" value="1"/>
</dbReference>
<protein>
    <submittedName>
        <fullName evidence="10">Actin depolymerizing protein</fullName>
    </submittedName>
</protein>
<feature type="domain" description="ADF-H" evidence="9">
    <location>
        <begin position="3"/>
        <end position="133"/>
    </location>
</feature>
<evidence type="ECO:0000256" key="1">
    <source>
        <dbReference type="ARBA" id="ARBA00004245"/>
    </source>
</evidence>
<proteinExistence type="inferred from homology"/>
<dbReference type="GO" id="GO:0005737">
    <property type="term" value="C:cytoplasm"/>
    <property type="evidence" value="ECO:0007669"/>
    <property type="project" value="TreeGrafter"/>
</dbReference>